<dbReference type="EMBL" id="LN736366">
    <property type="protein sequence ID" value="CEP63079.1"/>
    <property type="molecule type" value="Genomic_DNA"/>
</dbReference>
<dbReference type="HOGENOM" id="CLU_015387_1_0_1"/>
<dbReference type="Pfam" id="PF11051">
    <property type="entry name" value="Mannosyl_trans3"/>
    <property type="match status" value="1"/>
</dbReference>
<dbReference type="GO" id="GO:0005794">
    <property type="term" value="C:Golgi apparatus"/>
    <property type="evidence" value="ECO:0007669"/>
    <property type="project" value="EnsemblFungi"/>
</dbReference>
<evidence type="ECO:0000256" key="2">
    <source>
        <dbReference type="ARBA" id="ARBA00009105"/>
    </source>
</evidence>
<dbReference type="GeneID" id="34686569"/>
<organism evidence="11 12">
    <name type="scientific">Lachancea lanzarotensis</name>
    <dbReference type="NCBI Taxonomy" id="1245769"/>
    <lineage>
        <taxon>Eukaryota</taxon>
        <taxon>Fungi</taxon>
        <taxon>Dikarya</taxon>
        <taxon>Ascomycota</taxon>
        <taxon>Saccharomycotina</taxon>
        <taxon>Saccharomycetes</taxon>
        <taxon>Saccharomycetales</taxon>
        <taxon>Saccharomycetaceae</taxon>
        <taxon>Lachancea</taxon>
    </lineage>
</organism>
<protein>
    <submittedName>
        <fullName evidence="11">LALA0S07e01926g1_1</fullName>
    </submittedName>
</protein>
<evidence type="ECO:0000256" key="10">
    <source>
        <dbReference type="SAM" id="Phobius"/>
    </source>
</evidence>
<dbReference type="SUPFAM" id="SSF53448">
    <property type="entry name" value="Nucleotide-diphospho-sugar transferases"/>
    <property type="match status" value="1"/>
</dbReference>
<dbReference type="InterPro" id="IPR029044">
    <property type="entry name" value="Nucleotide-diphossugar_trans"/>
</dbReference>
<dbReference type="GO" id="GO:0016020">
    <property type="term" value="C:membrane"/>
    <property type="evidence" value="ECO:0007669"/>
    <property type="project" value="UniProtKB-SubCell"/>
</dbReference>
<sequence>MIRRVLHNLRKHQLPLPSARMAVKTVVPVLAIVAAMVIYIQASKLGQYSKLSHYRPDSRSENSAVAPNGVSFHDYHRIDPSIKLEQIKGTKLSPLELIPGFNSDMRRRYKASWDYLGRGHRFKQFKDLTKEAQCYFYFHQVYTLTPDWSNSYDKWDFIINDDSLSLEDDVDDATREALMDHRRESAMSLGTERMRMYDMCFVSQVAETIDMAKMFRTMQQKDSSLPSNLQWDFEQRMWPFLAPYNATSFEKVMPKIITPQGEILDQGYIPNIHHIGKEQGTPSAVKYVYDEKHSFLWNWNHMSSTVAPRGIVLSFGDGQIELASKLIAHFRFTGNELPIQVVTKGDISRETIDTIQKLAHSDDIQFPTTDYKHSKNVKQNVWFVDVSPTLHPLVIDSFERFKNKWLAAGLNLFEEYAFVDTDAINYVDMNFFFDETDYVNTGALFFKDRFLEETIGEQKCPAMIETLQPRFLEKYFFGHFPAIISDYVEEQCDNYLDPKEITFKDYFFNIKKHQMDSGLVVVHKNSHITSLMISLMMHMTPKLGGCSYGDKEFFWLGFYVSGHDYSFHTSRPGASGVLVNDPKVDSQIKQRKSEVCSITISHLDPEHGLLWLNGGAQNCKFDASKDDWEAESLHMSSKFSSFEEMRSNYNGPVNMQAGIIPADKQGAWGKPDQRCKGYYYCARYEKHNKPYSFNKIFEKGKLVVFSPEQKDKYNAINSVWVHNYL</sequence>
<name>A0A0C7NC00_9SACH</name>
<dbReference type="GO" id="GO:0006493">
    <property type="term" value="P:protein O-linked glycosylation"/>
    <property type="evidence" value="ECO:0007669"/>
    <property type="project" value="EnsemblFungi"/>
</dbReference>
<evidence type="ECO:0000256" key="6">
    <source>
        <dbReference type="ARBA" id="ARBA00022968"/>
    </source>
</evidence>
<keyword evidence="12" id="KW-1185">Reference proteome</keyword>
<keyword evidence="6" id="KW-0735">Signal-anchor</keyword>
<evidence type="ECO:0000256" key="5">
    <source>
        <dbReference type="ARBA" id="ARBA00022692"/>
    </source>
</evidence>
<gene>
    <name evidence="11" type="ORF">LALA0_S07e01926g</name>
</gene>
<keyword evidence="9" id="KW-0325">Glycoprotein</keyword>
<dbReference type="PANTHER" id="PTHR31392">
    <property type="entry name" value="ALPHA-1,3-MANNOSYLTRANSFERASE MNN1-RELATED"/>
    <property type="match status" value="1"/>
</dbReference>
<keyword evidence="4" id="KW-0808">Transferase</keyword>
<keyword evidence="5 10" id="KW-0812">Transmembrane</keyword>
<comment type="subcellular location">
    <subcellularLocation>
        <location evidence="1">Membrane</location>
        <topology evidence="1">Single-pass type II membrane protein</topology>
    </subcellularLocation>
</comment>
<keyword evidence="7 10" id="KW-1133">Transmembrane helix</keyword>
<evidence type="ECO:0000256" key="1">
    <source>
        <dbReference type="ARBA" id="ARBA00004606"/>
    </source>
</evidence>
<keyword evidence="3" id="KW-0328">Glycosyltransferase</keyword>
<dbReference type="PANTHER" id="PTHR31392:SF1">
    <property type="entry name" value="ALPHA-1,3-MANNOSYLTRANSFERASE MNN1-RELATED"/>
    <property type="match status" value="1"/>
</dbReference>
<dbReference type="RefSeq" id="XP_022629300.1">
    <property type="nucleotide sequence ID" value="XM_022771389.1"/>
</dbReference>
<evidence type="ECO:0000313" key="11">
    <source>
        <dbReference type="EMBL" id="CEP63079.1"/>
    </source>
</evidence>
<reference evidence="11 12" key="1">
    <citation type="submission" date="2014-12" db="EMBL/GenBank/DDBJ databases">
        <authorList>
            <person name="Neuveglise Cecile"/>
        </authorList>
    </citation>
    <scope>NUCLEOTIDE SEQUENCE [LARGE SCALE GENOMIC DNA]</scope>
    <source>
        <strain evidence="11 12">CBS 12615</strain>
    </source>
</reference>
<dbReference type="STRING" id="1245769.A0A0C7NC00"/>
<dbReference type="GO" id="GO:0000033">
    <property type="term" value="F:alpha-1,3-mannosyltransferase activity"/>
    <property type="evidence" value="ECO:0007669"/>
    <property type="project" value="EnsemblFungi"/>
</dbReference>
<dbReference type="GO" id="GO:0006491">
    <property type="term" value="P:N-glycan processing"/>
    <property type="evidence" value="ECO:0007669"/>
    <property type="project" value="EnsemblFungi"/>
</dbReference>
<evidence type="ECO:0000256" key="8">
    <source>
        <dbReference type="ARBA" id="ARBA00023136"/>
    </source>
</evidence>
<evidence type="ECO:0000256" key="3">
    <source>
        <dbReference type="ARBA" id="ARBA00022676"/>
    </source>
</evidence>
<dbReference type="InterPro" id="IPR022751">
    <property type="entry name" value="Alpha_mannosyltransferase"/>
</dbReference>
<comment type="similarity">
    <text evidence="2">Belongs to the MNN1/MNT family.</text>
</comment>
<feature type="transmembrane region" description="Helical" evidence="10">
    <location>
        <begin position="21"/>
        <end position="42"/>
    </location>
</feature>
<accession>A0A0C7NC00</accession>
<dbReference type="AlphaFoldDB" id="A0A0C7NC00"/>
<proteinExistence type="inferred from homology"/>
<evidence type="ECO:0000256" key="7">
    <source>
        <dbReference type="ARBA" id="ARBA00022989"/>
    </source>
</evidence>
<evidence type="ECO:0000256" key="4">
    <source>
        <dbReference type="ARBA" id="ARBA00022679"/>
    </source>
</evidence>
<evidence type="ECO:0000256" key="9">
    <source>
        <dbReference type="ARBA" id="ARBA00023180"/>
    </source>
</evidence>
<keyword evidence="8 10" id="KW-0472">Membrane</keyword>
<evidence type="ECO:0000313" key="12">
    <source>
        <dbReference type="Proteomes" id="UP000054304"/>
    </source>
</evidence>
<dbReference type="Proteomes" id="UP000054304">
    <property type="component" value="Unassembled WGS sequence"/>
</dbReference>
<dbReference type="OrthoDB" id="430354at2759"/>